<dbReference type="Proteomes" id="UP000282674">
    <property type="component" value="Unassembled WGS sequence"/>
</dbReference>
<dbReference type="OrthoDB" id="3486106at2"/>
<reference evidence="1 2" key="1">
    <citation type="submission" date="2018-10" db="EMBL/GenBank/DDBJ databases">
        <title>Isolation from soil.</title>
        <authorList>
            <person name="Hu J."/>
        </authorList>
    </citation>
    <scope>NUCLEOTIDE SEQUENCE [LARGE SCALE GENOMIC DNA]</scope>
    <source>
        <strain evidence="1 2">NEAU-Ht49</strain>
    </source>
</reference>
<dbReference type="AlphaFoldDB" id="A0A3M2LQ06"/>
<evidence type="ECO:0000313" key="2">
    <source>
        <dbReference type="Proteomes" id="UP000282674"/>
    </source>
</evidence>
<evidence type="ECO:0000313" key="1">
    <source>
        <dbReference type="EMBL" id="RMI38623.1"/>
    </source>
</evidence>
<name>A0A3M2LQ06_9ACTN</name>
<protein>
    <submittedName>
        <fullName evidence="1">Uncharacterized protein</fullName>
    </submittedName>
</protein>
<dbReference type="EMBL" id="RFFG01000082">
    <property type="protein sequence ID" value="RMI38623.1"/>
    <property type="molecule type" value="Genomic_DNA"/>
</dbReference>
<gene>
    <name evidence="1" type="ORF">EBO15_32335</name>
</gene>
<proteinExistence type="predicted"/>
<keyword evidence="2" id="KW-1185">Reference proteome</keyword>
<sequence length="119" mass="13155">MRWLRFGASWLHRQAAGPDLGWMFDEDAAPDSPAYTRRVHETLANSPITAGWVLNAEPEQVEGYMGVSLWVPMLGVGGHVTGRRIWIEASAVQDLLDIADHIRTPAFRAAMGAHGRAYT</sequence>
<comment type="caution">
    <text evidence="1">The sequence shown here is derived from an EMBL/GenBank/DDBJ whole genome shotgun (WGS) entry which is preliminary data.</text>
</comment>
<accession>A0A3M2LQ06</accession>
<organism evidence="1 2">
    <name type="scientific">Actinomadura harenae</name>
    <dbReference type="NCBI Taxonomy" id="2483351"/>
    <lineage>
        <taxon>Bacteria</taxon>
        <taxon>Bacillati</taxon>
        <taxon>Actinomycetota</taxon>
        <taxon>Actinomycetes</taxon>
        <taxon>Streptosporangiales</taxon>
        <taxon>Thermomonosporaceae</taxon>
        <taxon>Actinomadura</taxon>
    </lineage>
</organism>
<dbReference type="RefSeq" id="WP_122198264.1">
    <property type="nucleotide sequence ID" value="NZ_JBHSKC010000031.1"/>
</dbReference>